<dbReference type="InParanoid" id="A0A218ZBX3"/>
<gene>
    <name evidence="10" type="ORF">B2J93_5695</name>
</gene>
<keyword evidence="9" id="KW-1133">Transmembrane helix</keyword>
<dbReference type="Pfam" id="PF00067">
    <property type="entry name" value="p450"/>
    <property type="match status" value="1"/>
</dbReference>
<feature type="region of interest" description="Disordered" evidence="8">
    <location>
        <begin position="1"/>
        <end position="24"/>
    </location>
</feature>
<dbReference type="AlphaFoldDB" id="A0A218ZBX3"/>
<dbReference type="OrthoDB" id="5382699at2759"/>
<evidence type="ECO:0000256" key="8">
    <source>
        <dbReference type="SAM" id="MobiDB-lite"/>
    </source>
</evidence>
<dbReference type="InterPro" id="IPR050121">
    <property type="entry name" value="Cytochrome_P450_monoxygenase"/>
</dbReference>
<keyword evidence="6" id="KW-0503">Monooxygenase</keyword>
<feature type="binding site" description="axial binding residue" evidence="7">
    <location>
        <position position="751"/>
    </location>
    <ligand>
        <name>heme</name>
        <dbReference type="ChEBI" id="CHEBI:30413"/>
    </ligand>
    <ligandPart>
        <name>Fe</name>
        <dbReference type="ChEBI" id="CHEBI:18248"/>
    </ligandPart>
</feature>
<dbReference type="Gene3D" id="1.10.630.10">
    <property type="entry name" value="Cytochrome P450"/>
    <property type="match status" value="2"/>
</dbReference>
<dbReference type="STRING" id="503106.A0A218ZBX3"/>
<dbReference type="GO" id="GO:0004497">
    <property type="term" value="F:monooxygenase activity"/>
    <property type="evidence" value="ECO:0007669"/>
    <property type="project" value="UniProtKB-KW"/>
</dbReference>
<dbReference type="GO" id="GO:0005506">
    <property type="term" value="F:iron ion binding"/>
    <property type="evidence" value="ECO:0007669"/>
    <property type="project" value="InterPro"/>
</dbReference>
<dbReference type="InterPro" id="IPR036396">
    <property type="entry name" value="Cyt_P450_sf"/>
</dbReference>
<dbReference type="SUPFAM" id="SSF48264">
    <property type="entry name" value="Cytochrome P450"/>
    <property type="match status" value="1"/>
</dbReference>
<keyword evidence="9" id="KW-0472">Membrane</keyword>
<evidence type="ECO:0000256" key="5">
    <source>
        <dbReference type="ARBA" id="ARBA00023004"/>
    </source>
</evidence>
<evidence type="ECO:0000313" key="10">
    <source>
        <dbReference type="EMBL" id="OWP04676.1"/>
    </source>
</evidence>
<comment type="cofactor">
    <cofactor evidence="1 7">
        <name>heme</name>
        <dbReference type="ChEBI" id="CHEBI:30413"/>
    </cofactor>
</comment>
<feature type="transmembrane region" description="Helical" evidence="9">
    <location>
        <begin position="295"/>
        <end position="316"/>
    </location>
</feature>
<feature type="transmembrane region" description="Helical" evidence="9">
    <location>
        <begin position="254"/>
        <end position="275"/>
    </location>
</feature>
<keyword evidence="9" id="KW-0812">Transmembrane</keyword>
<feature type="transmembrane region" description="Helical" evidence="9">
    <location>
        <begin position="424"/>
        <end position="444"/>
    </location>
</feature>
<evidence type="ECO:0000256" key="2">
    <source>
        <dbReference type="ARBA" id="ARBA00010617"/>
    </source>
</evidence>
<dbReference type="PROSITE" id="PS00086">
    <property type="entry name" value="CYTOCHROME_P450"/>
    <property type="match status" value="1"/>
</dbReference>
<evidence type="ECO:0000256" key="7">
    <source>
        <dbReference type="PIRSR" id="PIRSR602401-1"/>
    </source>
</evidence>
<evidence type="ECO:0000256" key="3">
    <source>
        <dbReference type="ARBA" id="ARBA00022723"/>
    </source>
</evidence>
<keyword evidence="11" id="KW-1185">Reference proteome</keyword>
<keyword evidence="3 7" id="KW-0479">Metal-binding</keyword>
<comment type="caution">
    <text evidence="10">The sequence shown here is derived from an EMBL/GenBank/DDBJ whole genome shotgun (WGS) entry which is preliminary data.</text>
</comment>
<sequence>MSSETRASTAGCLSPAPTASEPRTSPSILRILARDTVRRLAVCSRLAVAIPIAILHRVPQVRAVPQYSDGERLSLYNTTAPDADSQRERKSQGSGLSFSVAQWDARGTTIRAGGTIEFCLGNLSMAIDQLTRVNAAEYNGAAGALSLLPTAGALIGAPTKELWVVTKLMPLAGILSMLLSLGGSMVPSTASEYNPSDTYTYEGMMSTASVTNKHVNITEQEVHAGLAAAESRNALRDEVLQRVQTFSEGGGSYLNVWIGLAFQLVFVAALILTLWYAQLGAVIPWWCQAREWMYYWYLIVAISSLLENFSGVPFTYQTTLRISKAPAGLELPRNLTRITPTAHELSSNPSLSTIGKLRRDRMNTRSVITLPGSYAWNRNCFYVVLSVEQIKTWHASLRVFSKAFSVGVYAVGTALFASAQFVSITIALMTLCMVLGTAVLGRVLSLWMARSLMSNDPIIHKIVRDDAAASRELDMIFAIEGLQVEVLGHIVVDGYSVTRRYEWLTISKYIGVCAGPYEFYADVILGGQYTFEIARMHVRYGPIIRINPFELHVSTADFYAKLYSGPGKRRRRWNWFTAQFGLPESMVGTDDPDSHRIRRAALHPFFSNTAARKLQPIIDDRAAALLRRCEEFQLSRPPMNLTYVSSALTNDIAPEYAFARSDHRVEHPGFERTFHDAELQERIAPDETRILNDGQKNWHIPPGIPVGMTSVLVHHDESVFPDSRSFLPERWIGHPHLDRYLVSFSRGSRMCIGVHFAHAELYITMARIFQAYGSKDMRLDSDQGYLELFETTRDDVELRRDAFIPVAKAGSEGVRINVKKGV</sequence>
<dbReference type="PANTHER" id="PTHR24305:SF157">
    <property type="entry name" value="N-ACETYLTRYPTOPHAN 6-HYDROXYLASE IVOC-RELATED"/>
    <property type="match status" value="1"/>
</dbReference>
<comment type="similarity">
    <text evidence="2">Belongs to the cytochrome P450 family.</text>
</comment>
<dbReference type="GO" id="GO:0016705">
    <property type="term" value="F:oxidoreductase activity, acting on paired donors, with incorporation or reduction of molecular oxygen"/>
    <property type="evidence" value="ECO:0007669"/>
    <property type="project" value="InterPro"/>
</dbReference>
<dbReference type="InterPro" id="IPR017972">
    <property type="entry name" value="Cyt_P450_CS"/>
</dbReference>
<evidence type="ECO:0000256" key="4">
    <source>
        <dbReference type="ARBA" id="ARBA00023002"/>
    </source>
</evidence>
<evidence type="ECO:0000256" key="9">
    <source>
        <dbReference type="SAM" id="Phobius"/>
    </source>
</evidence>
<name>A0A218ZBX3_9HELO</name>
<evidence type="ECO:0000256" key="6">
    <source>
        <dbReference type="ARBA" id="ARBA00023033"/>
    </source>
</evidence>
<dbReference type="InterPro" id="IPR002401">
    <property type="entry name" value="Cyt_P450_E_grp-I"/>
</dbReference>
<organism evidence="10 11">
    <name type="scientific">Diplocarpon coronariae</name>
    <dbReference type="NCBI Taxonomy" id="2795749"/>
    <lineage>
        <taxon>Eukaryota</taxon>
        <taxon>Fungi</taxon>
        <taxon>Dikarya</taxon>
        <taxon>Ascomycota</taxon>
        <taxon>Pezizomycotina</taxon>
        <taxon>Leotiomycetes</taxon>
        <taxon>Helotiales</taxon>
        <taxon>Drepanopezizaceae</taxon>
        <taxon>Diplocarpon</taxon>
    </lineage>
</organism>
<dbReference type="InterPro" id="IPR001128">
    <property type="entry name" value="Cyt_P450"/>
</dbReference>
<evidence type="ECO:0000256" key="1">
    <source>
        <dbReference type="ARBA" id="ARBA00001971"/>
    </source>
</evidence>
<evidence type="ECO:0008006" key="12">
    <source>
        <dbReference type="Google" id="ProtNLM"/>
    </source>
</evidence>
<dbReference type="PANTHER" id="PTHR24305">
    <property type="entry name" value="CYTOCHROME P450"/>
    <property type="match status" value="1"/>
</dbReference>
<proteinExistence type="inferred from homology"/>
<dbReference type="PRINTS" id="PR00463">
    <property type="entry name" value="EP450I"/>
</dbReference>
<keyword evidence="5 7" id="KW-0408">Iron</keyword>
<dbReference type="EMBL" id="MZNU01000095">
    <property type="protein sequence ID" value="OWP04676.1"/>
    <property type="molecule type" value="Genomic_DNA"/>
</dbReference>
<protein>
    <recommendedName>
        <fullName evidence="12">Cytochrome P450</fullName>
    </recommendedName>
</protein>
<dbReference type="Proteomes" id="UP000242519">
    <property type="component" value="Unassembled WGS sequence"/>
</dbReference>
<keyword evidence="4" id="KW-0560">Oxidoreductase</keyword>
<keyword evidence="7" id="KW-0349">Heme</keyword>
<accession>A0A218ZBX3</accession>
<reference evidence="10 11" key="1">
    <citation type="submission" date="2017-04" db="EMBL/GenBank/DDBJ databases">
        <title>Draft genome sequence of Marssonina coronaria NL1: causal agent of apple blotch.</title>
        <authorList>
            <person name="Cheng Q."/>
        </authorList>
    </citation>
    <scope>NUCLEOTIDE SEQUENCE [LARGE SCALE GENOMIC DNA]</scope>
    <source>
        <strain evidence="10 11">NL1</strain>
    </source>
</reference>
<evidence type="ECO:0000313" key="11">
    <source>
        <dbReference type="Proteomes" id="UP000242519"/>
    </source>
</evidence>
<dbReference type="GO" id="GO:0020037">
    <property type="term" value="F:heme binding"/>
    <property type="evidence" value="ECO:0007669"/>
    <property type="project" value="InterPro"/>
</dbReference>